<dbReference type="AlphaFoldDB" id="A0A8E7AZR9"/>
<sequence length="633" mass="73164">MTSRIKQFEKFDRYSENIRSLSQPRVNIGRIRKIDEYALIQIDTLEKAFTRKCFKVDNLKGIFQFSIPSSVNKDFRDIENLSIEWILENESEKRIFESKLIHDISSSEEDPNLISLAEFYIHSNDPELFYKLNNLITNSDIFDNNAKILVSSSSILGYLFSIAVTRKKRTTPDGILEYILEEDSGGIKLLYDYVITKTGNEIITSNSIYIGTSMDVIVSKLKNTNYYFDDPTFAEKVSNLIHNQVSNKDVYALLDKFKKELDIELSDNDTWELIAFINQSTIKINESNYLYFLPNALFEIRNNGKSYIPITGATITKSEFSLTYYEEEEAYATISQENIQCAAMLFYVMTLGDELGIFNVVSMMATNHLVQGSLDIRNKDLLNDFQLYAYNDKFRDLITKNLHSKSDPQERMMFYKMVFNQGSGEPMEGMSVNEEFLPLWQALIYECLLFLDKADQSTNPYQYISKNGIIQAIEDLQYNLSNYCIGLVKVFTPMFKKELDFIIEQFLNNQSLKEQVGLSGSSMWMVLENLYKTQENVRMSSYKPIAANLLRNKAKVGHRILELIGQFTPSSFYQDQFFSDFITTVDAYNKVNSKIEKIRNGSSTIVNPADRLLAARNYYPNPEKTPLGDEWNF</sequence>
<keyword evidence="2" id="KW-1185">Reference proteome</keyword>
<proteinExistence type="predicted"/>
<evidence type="ECO:0000313" key="1">
    <source>
        <dbReference type="EMBL" id="QVV88433.1"/>
    </source>
</evidence>
<dbReference type="GeneID" id="65098331"/>
<gene>
    <name evidence="1" type="ORF">KHC33_14065</name>
</gene>
<dbReference type="RefSeq" id="WP_214419242.1">
    <property type="nucleotide sequence ID" value="NZ_CP075546.1"/>
</dbReference>
<name>A0A8E7AZR9_9EURY</name>
<protein>
    <submittedName>
        <fullName evidence="1">Uncharacterized protein</fullName>
    </submittedName>
</protein>
<dbReference type="Proteomes" id="UP000680656">
    <property type="component" value="Chromosome"/>
</dbReference>
<organism evidence="1 2">
    <name type="scientific">Methanospirillum purgamenti</name>
    <dbReference type="NCBI Taxonomy" id="2834276"/>
    <lineage>
        <taxon>Archaea</taxon>
        <taxon>Methanobacteriati</taxon>
        <taxon>Methanobacteriota</taxon>
        <taxon>Stenosarchaea group</taxon>
        <taxon>Methanomicrobia</taxon>
        <taxon>Methanomicrobiales</taxon>
        <taxon>Methanospirillaceae</taxon>
        <taxon>Methanospirillum</taxon>
    </lineage>
</organism>
<accession>A0A8E7AZR9</accession>
<dbReference type="EMBL" id="CP075546">
    <property type="protein sequence ID" value="QVV88433.1"/>
    <property type="molecule type" value="Genomic_DNA"/>
</dbReference>
<dbReference type="KEGG" id="mrtj:KHC33_14065"/>
<reference evidence="1 2" key="1">
    <citation type="submission" date="2021-05" db="EMBL/GenBank/DDBJ databases">
        <title>A novel Methanospirillum isolate from a pyrite-forming mixed culture.</title>
        <authorList>
            <person name="Bunk B."/>
            <person name="Sproer C."/>
            <person name="Spring S."/>
            <person name="Pester M."/>
        </authorList>
    </citation>
    <scope>NUCLEOTIDE SEQUENCE [LARGE SCALE GENOMIC DNA]</scope>
    <source>
        <strain evidence="1 2">J.3.6.1-F.2.7.3</strain>
    </source>
</reference>
<evidence type="ECO:0000313" key="2">
    <source>
        <dbReference type="Proteomes" id="UP000680656"/>
    </source>
</evidence>